<dbReference type="GeneID" id="9993132"/>
<dbReference type="Proteomes" id="UP000006663">
    <property type="component" value="Chromosome"/>
</dbReference>
<dbReference type="EMBL" id="AOHT01000010">
    <property type="protein sequence ID" value="ELY30403.1"/>
    <property type="molecule type" value="Genomic_DNA"/>
</dbReference>
<dbReference type="RefSeq" id="WP_006054125.1">
    <property type="nucleotide sequence ID" value="NC_014729.1"/>
</dbReference>
<evidence type="ECO:0000313" key="6">
    <source>
        <dbReference type="Proteomes" id="UP000011585"/>
    </source>
</evidence>
<keyword evidence="2" id="KW-0472">Membrane</keyword>
<keyword evidence="1" id="KW-0175">Coiled coil</keyword>
<reference evidence="4 6" key="2">
    <citation type="journal article" date="2014" name="PLoS Genet.">
        <title>Phylogenetically driven sequencing of extremely halophilic archaea reveals strategies for static and dynamic osmo-response.</title>
        <authorList>
            <person name="Becker E.A."/>
            <person name="Seitzer P.M."/>
            <person name="Tritt A."/>
            <person name="Larsen D."/>
            <person name="Krusor M."/>
            <person name="Yao A.I."/>
            <person name="Wu D."/>
            <person name="Madern D."/>
            <person name="Eisen J.A."/>
            <person name="Darling A.E."/>
            <person name="Facciotti M.T."/>
        </authorList>
    </citation>
    <scope>NUCLEOTIDE SEQUENCE [LARGE SCALE GENOMIC DNA]</scope>
    <source>
        <strain evidence="4 6">DSM 11551</strain>
    </source>
</reference>
<feature type="transmembrane region" description="Helical" evidence="2">
    <location>
        <begin position="7"/>
        <end position="29"/>
    </location>
</feature>
<dbReference type="HOGENOM" id="CLU_955123_0_0_2"/>
<evidence type="ECO:0000313" key="3">
    <source>
        <dbReference type="EMBL" id="ADQ66896.1"/>
    </source>
</evidence>
<dbReference type="KEGG" id="hbo:Hbor_13130"/>
<dbReference type="eggNOG" id="ENOG502N5KA">
    <property type="taxonomic scope" value="Archaea"/>
</dbReference>
<feature type="transmembrane region" description="Helical" evidence="2">
    <location>
        <begin position="41"/>
        <end position="64"/>
    </location>
</feature>
<keyword evidence="2" id="KW-1133">Transmembrane helix</keyword>
<keyword evidence="5" id="KW-1185">Reference proteome</keyword>
<gene>
    <name evidence="3" type="ordered locus">Hbor_13130</name>
    <name evidence="4" type="ORF">C499_04018</name>
</gene>
<feature type="coiled-coil region" evidence="1">
    <location>
        <begin position="238"/>
        <end position="265"/>
    </location>
</feature>
<evidence type="ECO:0000256" key="2">
    <source>
        <dbReference type="SAM" id="Phobius"/>
    </source>
</evidence>
<keyword evidence="2" id="KW-0812">Transmembrane</keyword>
<evidence type="ECO:0000313" key="5">
    <source>
        <dbReference type="Proteomes" id="UP000006663"/>
    </source>
</evidence>
<proteinExistence type="predicted"/>
<protein>
    <submittedName>
        <fullName evidence="3">Uncharacterized protein</fullName>
    </submittedName>
</protein>
<sequence>MRNRIQYALLVFLGLFIFILVVVSGYLVFQWSNLTLNSRVSVAASLVGVLGTLVLATATVWTALQNQVLVDERVKEAEKPIIREELEEILIPYHEVVRNNIEAVEGSSVIDWGSYSPRKSLAFDGMHTSKSEPVSLLQTDDVHLYTRLERDAPRLWKMIQTHDYLLNEIADLGGQINSLLEPAVKRYLEDHSLLSEFDEGGIRTLNGAIFKQIDQYSDQHEHAEIWSEHQDELCRILDEVAADEYEELQEEIDRYRTHCEELSEELVERRVSLQNEYSIPVEDEEKPVEFV</sequence>
<name>E4NRV9_HALBP</name>
<evidence type="ECO:0000313" key="4">
    <source>
        <dbReference type="EMBL" id="ELY30403.1"/>
    </source>
</evidence>
<accession>E4NRV9</accession>
<reference evidence="3 5" key="1">
    <citation type="journal article" date="2009" name="Stand. Genomic Sci.">
        <title>Complete genome sequence of Halogeometricum borinquense type strain (PR3).</title>
        <authorList>
            <person name="Malfatti S."/>
            <person name="Tindall B.J."/>
            <person name="Schneider S."/>
            <person name="Fahnrich R."/>
            <person name="Lapidus A."/>
            <person name="Labuttii K."/>
            <person name="Copeland A."/>
            <person name="Glavina Del Rio T."/>
            <person name="Nolan M."/>
            <person name="Chen F."/>
            <person name="Lucas S."/>
            <person name="Tice H."/>
            <person name="Cheng J.F."/>
            <person name="Bruce D."/>
            <person name="Goodwin L."/>
            <person name="Pitluck S."/>
            <person name="Anderson I."/>
            <person name="Pati A."/>
            <person name="Ivanova N."/>
            <person name="Mavromatis K."/>
            <person name="Chen A."/>
            <person name="Palaniappan K."/>
            <person name="D'haeseleer P."/>
            <person name="Goker M."/>
            <person name="Bristow J."/>
            <person name="Eisen J.A."/>
            <person name="Markowitz V."/>
            <person name="Hugenholtz P."/>
            <person name="Kyrpides N.C."/>
            <person name="Klenk H.P."/>
            <person name="Chain P."/>
        </authorList>
    </citation>
    <scope>NUCLEOTIDE SEQUENCE [LARGE SCALE GENOMIC DNA]</scope>
    <source>
        <strain evidence="5">ATCC 700274 / DSM 11551 / JCM 10706 / KCTC 4070 / PR3</strain>
        <strain evidence="3">PR 3</strain>
    </source>
</reference>
<dbReference type="EMBL" id="CP001690">
    <property type="protein sequence ID" value="ADQ66896.1"/>
    <property type="molecule type" value="Genomic_DNA"/>
</dbReference>
<organism evidence="3 5">
    <name type="scientific">Halogeometricum borinquense (strain ATCC 700274 / DSM 11551 / JCM 10706 / KCTC 4070 / PR3)</name>
    <dbReference type="NCBI Taxonomy" id="469382"/>
    <lineage>
        <taxon>Archaea</taxon>
        <taxon>Methanobacteriati</taxon>
        <taxon>Methanobacteriota</taxon>
        <taxon>Stenosarchaea group</taxon>
        <taxon>Halobacteria</taxon>
        <taxon>Halobacteriales</taxon>
        <taxon>Haloferacaceae</taxon>
        <taxon>Halogeometricum</taxon>
    </lineage>
</organism>
<dbReference type="Proteomes" id="UP000011585">
    <property type="component" value="Unassembled WGS sequence"/>
</dbReference>
<dbReference type="AlphaFoldDB" id="E4NRV9"/>
<dbReference type="STRING" id="469382.Hbor_13130"/>
<evidence type="ECO:0000256" key="1">
    <source>
        <dbReference type="SAM" id="Coils"/>
    </source>
</evidence>